<proteinExistence type="predicted"/>
<evidence type="ECO:0000313" key="1">
    <source>
        <dbReference type="EMBL" id="AND39537.1"/>
    </source>
</evidence>
<dbReference type="EMBL" id="CP015506">
    <property type="protein sequence ID" value="AND39537.1"/>
    <property type="molecule type" value="Genomic_DNA"/>
</dbReference>
<accession>A0A160M9Y9</accession>
<dbReference type="Proteomes" id="UP000077856">
    <property type="component" value="Chromosome"/>
</dbReference>
<dbReference type="AlphaFoldDB" id="A0A160M9Y9"/>
<reference evidence="1 2" key="1">
    <citation type="submission" date="2016-04" db="EMBL/GenBank/DDBJ databases">
        <title>Complete genome sequence of Bacillus oceanisediminis strain 2691.</title>
        <authorList>
            <person name="Jeong H."/>
            <person name="Kim H.J."/>
            <person name="Lee D.-W."/>
        </authorList>
    </citation>
    <scope>NUCLEOTIDE SEQUENCE [LARGE SCALE GENOMIC DNA]</scope>
    <source>
        <strain evidence="1 2">2691</strain>
    </source>
</reference>
<sequence length="67" mass="7732">MKLITKFKDGATVTLDGWNVDSSHKGDLLQYIKDSKKKNVPILVTDDKGEQYERTWDDVYSIEIILD</sequence>
<protein>
    <submittedName>
        <fullName evidence="1">Uncharacterized protein</fullName>
    </submittedName>
</protein>
<organism evidence="1 2">
    <name type="scientific">Cytobacillus oceanisediminis 2691</name>
    <dbReference type="NCBI Taxonomy" id="1196031"/>
    <lineage>
        <taxon>Bacteria</taxon>
        <taxon>Bacillati</taxon>
        <taxon>Bacillota</taxon>
        <taxon>Bacilli</taxon>
        <taxon>Bacillales</taxon>
        <taxon>Bacillaceae</taxon>
        <taxon>Cytobacillus</taxon>
    </lineage>
</organism>
<dbReference type="KEGG" id="bon:A361_10460"/>
<dbReference type="STRING" id="1196031.A361_10460"/>
<name>A0A160M9Y9_9BACI</name>
<gene>
    <name evidence="1" type="ORF">A361_10460</name>
</gene>
<evidence type="ECO:0000313" key="2">
    <source>
        <dbReference type="Proteomes" id="UP000077856"/>
    </source>
</evidence>
<dbReference type="RefSeq" id="WP_019381848.1">
    <property type="nucleotide sequence ID" value="NZ_CP015506.1"/>
</dbReference>